<protein>
    <submittedName>
        <fullName evidence="3">Uncharacterized protein</fullName>
    </submittedName>
</protein>
<feature type="compositionally biased region" description="Polar residues" evidence="1">
    <location>
        <begin position="75"/>
        <end position="84"/>
    </location>
</feature>
<keyword evidence="2" id="KW-0472">Membrane</keyword>
<gene>
    <name evidence="3" type="ORF">CSSPJE1EN2_LOCUS24191</name>
</gene>
<accession>A0ABP1C254</accession>
<name>A0ABP1C254_9BRYO</name>
<evidence type="ECO:0000256" key="1">
    <source>
        <dbReference type="SAM" id="MobiDB-lite"/>
    </source>
</evidence>
<feature type="transmembrane region" description="Helical" evidence="2">
    <location>
        <begin position="14"/>
        <end position="32"/>
    </location>
</feature>
<dbReference type="Proteomes" id="UP001497522">
    <property type="component" value="Chromosome 9"/>
</dbReference>
<dbReference type="EMBL" id="OZ023710">
    <property type="protein sequence ID" value="CAK9882940.1"/>
    <property type="molecule type" value="Genomic_DNA"/>
</dbReference>
<keyword evidence="2" id="KW-0812">Transmembrane</keyword>
<organism evidence="3 4">
    <name type="scientific">Sphagnum jensenii</name>
    <dbReference type="NCBI Taxonomy" id="128206"/>
    <lineage>
        <taxon>Eukaryota</taxon>
        <taxon>Viridiplantae</taxon>
        <taxon>Streptophyta</taxon>
        <taxon>Embryophyta</taxon>
        <taxon>Bryophyta</taxon>
        <taxon>Sphagnophytina</taxon>
        <taxon>Sphagnopsida</taxon>
        <taxon>Sphagnales</taxon>
        <taxon>Sphagnaceae</taxon>
        <taxon>Sphagnum</taxon>
    </lineage>
</organism>
<keyword evidence="2" id="KW-1133">Transmembrane helix</keyword>
<proteinExistence type="predicted"/>
<feature type="region of interest" description="Disordered" evidence="1">
    <location>
        <begin position="39"/>
        <end position="101"/>
    </location>
</feature>
<evidence type="ECO:0000313" key="4">
    <source>
        <dbReference type="Proteomes" id="UP001497522"/>
    </source>
</evidence>
<evidence type="ECO:0000313" key="3">
    <source>
        <dbReference type="EMBL" id="CAK9882940.1"/>
    </source>
</evidence>
<sequence length="143" mass="16027">MRVTGVGGGSGGGILYYCPSMRFSLFFFPVLTQQREKKTTTKKVAQLSHNSSACKRPRDSSAHSSHTAPKRELHTSQQTQNTRRSCAARPHQRHHGIRFPSHGMSNEVVECRMHVTPRSCAARLSVMESAFQITECVMKLRNV</sequence>
<evidence type="ECO:0000256" key="2">
    <source>
        <dbReference type="SAM" id="Phobius"/>
    </source>
</evidence>
<keyword evidence="4" id="KW-1185">Reference proteome</keyword>
<reference evidence="3" key="1">
    <citation type="submission" date="2024-03" db="EMBL/GenBank/DDBJ databases">
        <authorList>
            <consortium name="ELIXIR-Norway"/>
            <consortium name="Elixir Norway"/>
        </authorList>
    </citation>
    <scope>NUCLEOTIDE SEQUENCE</scope>
</reference>